<sequence>MAPLTWFVPPFACLSTILGQQRSFYKQRGQSILISGQVFIVKILEKQKFLLTIVQVTRLNFGLTCDARKQSN</sequence>
<keyword evidence="2" id="KW-1185">Reference proteome</keyword>
<reference evidence="1" key="1">
    <citation type="submission" date="2019-06" db="EMBL/GenBank/DDBJ databases">
        <authorList>
            <person name="Zheng W."/>
        </authorList>
    </citation>
    <scope>NUCLEOTIDE SEQUENCE</scope>
    <source>
        <strain evidence="1">QDHG01</strain>
    </source>
</reference>
<proteinExistence type="predicted"/>
<dbReference type="Proteomes" id="UP000785679">
    <property type="component" value="Unassembled WGS sequence"/>
</dbReference>
<protein>
    <submittedName>
        <fullName evidence="1">Uncharacterized protein</fullName>
    </submittedName>
</protein>
<organism evidence="1 2">
    <name type="scientific">Halteria grandinella</name>
    <dbReference type="NCBI Taxonomy" id="5974"/>
    <lineage>
        <taxon>Eukaryota</taxon>
        <taxon>Sar</taxon>
        <taxon>Alveolata</taxon>
        <taxon>Ciliophora</taxon>
        <taxon>Intramacronucleata</taxon>
        <taxon>Spirotrichea</taxon>
        <taxon>Stichotrichia</taxon>
        <taxon>Sporadotrichida</taxon>
        <taxon>Halteriidae</taxon>
        <taxon>Halteria</taxon>
    </lineage>
</organism>
<gene>
    <name evidence="1" type="ORF">FGO68_gene5769</name>
</gene>
<evidence type="ECO:0000313" key="1">
    <source>
        <dbReference type="EMBL" id="TNV72531.1"/>
    </source>
</evidence>
<evidence type="ECO:0000313" key="2">
    <source>
        <dbReference type="Proteomes" id="UP000785679"/>
    </source>
</evidence>
<accession>A0A8J8SW62</accession>
<name>A0A8J8SW62_HALGN</name>
<dbReference type="AlphaFoldDB" id="A0A8J8SW62"/>
<dbReference type="EMBL" id="RRYP01021972">
    <property type="protein sequence ID" value="TNV72531.1"/>
    <property type="molecule type" value="Genomic_DNA"/>
</dbReference>
<comment type="caution">
    <text evidence="1">The sequence shown here is derived from an EMBL/GenBank/DDBJ whole genome shotgun (WGS) entry which is preliminary data.</text>
</comment>